<evidence type="ECO:0000313" key="1">
    <source>
        <dbReference type="EMBL" id="KAJ0083096.1"/>
    </source>
</evidence>
<comment type="caution">
    <text evidence="1">The sequence shown here is derived from an EMBL/GenBank/DDBJ whole genome shotgun (WGS) entry which is preliminary data.</text>
</comment>
<protein>
    <submittedName>
        <fullName evidence="1">Uncharacterized protein</fullName>
    </submittedName>
</protein>
<reference evidence="2" key="1">
    <citation type="journal article" date="2023" name="G3 (Bethesda)">
        <title>Genome assembly and association tests identify interacting loci associated with vigor, precocity, and sex in interspecific pistachio rootstocks.</title>
        <authorList>
            <person name="Palmer W."/>
            <person name="Jacygrad E."/>
            <person name="Sagayaradj S."/>
            <person name="Cavanaugh K."/>
            <person name="Han R."/>
            <person name="Bertier L."/>
            <person name="Beede B."/>
            <person name="Kafkas S."/>
            <person name="Golino D."/>
            <person name="Preece J."/>
            <person name="Michelmore R."/>
        </authorList>
    </citation>
    <scope>NUCLEOTIDE SEQUENCE [LARGE SCALE GENOMIC DNA]</scope>
</reference>
<keyword evidence="2" id="KW-1185">Reference proteome</keyword>
<organism evidence="1 2">
    <name type="scientific">Pistacia atlantica</name>
    <dbReference type="NCBI Taxonomy" id="434234"/>
    <lineage>
        <taxon>Eukaryota</taxon>
        <taxon>Viridiplantae</taxon>
        <taxon>Streptophyta</taxon>
        <taxon>Embryophyta</taxon>
        <taxon>Tracheophyta</taxon>
        <taxon>Spermatophyta</taxon>
        <taxon>Magnoliopsida</taxon>
        <taxon>eudicotyledons</taxon>
        <taxon>Gunneridae</taxon>
        <taxon>Pentapetalae</taxon>
        <taxon>rosids</taxon>
        <taxon>malvids</taxon>
        <taxon>Sapindales</taxon>
        <taxon>Anacardiaceae</taxon>
        <taxon>Pistacia</taxon>
    </lineage>
</organism>
<dbReference type="Proteomes" id="UP001164250">
    <property type="component" value="Chromosome 12"/>
</dbReference>
<gene>
    <name evidence="1" type="ORF">Patl1_09794</name>
</gene>
<accession>A0ACC1AAA1</accession>
<evidence type="ECO:0000313" key="2">
    <source>
        <dbReference type="Proteomes" id="UP001164250"/>
    </source>
</evidence>
<sequence>MSLAVGVDSSSSNMGFDEKSNESGGGGVSGETVTKTPPNEQAKNEPGGGAISRQMSENSISATEDEEEDEDRQIELGPLYTLKEQFEKDKDDESLRRWKEQLLGSVDINSVGETLEPDVKILSLSIKSPGRPDIVLAVPESGKVKGLWFTLKEGSRYSLQFTFQVSNNIVSGLKYTNTVWKTGVKVDSTKEMLGTFSPQAEPYIQEMPEETTPSGIFARGSYSARSKFVDDDNKCYLEINYTFDIRKDWQANLKCELS</sequence>
<name>A0ACC1AAA1_9ROSI</name>
<dbReference type="EMBL" id="CM047908">
    <property type="protein sequence ID" value="KAJ0083096.1"/>
    <property type="molecule type" value="Genomic_DNA"/>
</dbReference>
<proteinExistence type="predicted"/>